<reference evidence="2" key="1">
    <citation type="submission" date="2022-03" db="EMBL/GenBank/DDBJ databases">
        <authorList>
            <person name="Alioto T."/>
            <person name="Alioto T."/>
            <person name="Gomez Garrido J."/>
        </authorList>
    </citation>
    <scope>NUCLEOTIDE SEQUENCE</scope>
</reference>
<dbReference type="SUPFAM" id="SSF53098">
    <property type="entry name" value="Ribonuclease H-like"/>
    <property type="match status" value="1"/>
</dbReference>
<evidence type="ECO:0000313" key="3">
    <source>
        <dbReference type="Proteomes" id="UP001295444"/>
    </source>
</evidence>
<dbReference type="InterPro" id="IPR025398">
    <property type="entry name" value="DUF4371"/>
</dbReference>
<dbReference type="PANTHER" id="PTHR45749">
    <property type="match status" value="1"/>
</dbReference>
<protein>
    <submittedName>
        <fullName evidence="2">Zinc finger MYM-type 1-like</fullName>
    </submittedName>
</protein>
<dbReference type="Pfam" id="PF14291">
    <property type="entry name" value="DUF4371"/>
    <property type="match status" value="1"/>
</dbReference>
<name>A0AAD1RC48_PELCU</name>
<dbReference type="InterPro" id="IPR012337">
    <property type="entry name" value="RNaseH-like_sf"/>
</dbReference>
<dbReference type="PANTHER" id="PTHR45749:SF21">
    <property type="entry name" value="DUF4371 DOMAIN-CONTAINING PROTEIN"/>
    <property type="match status" value="1"/>
</dbReference>
<dbReference type="EMBL" id="OW240913">
    <property type="protein sequence ID" value="CAH2247408.1"/>
    <property type="molecule type" value="Genomic_DNA"/>
</dbReference>
<accession>A0AAD1RC48</accession>
<proteinExistence type="predicted"/>
<keyword evidence="3" id="KW-1185">Reference proteome</keyword>
<evidence type="ECO:0000313" key="2">
    <source>
        <dbReference type="EMBL" id="CAH2247408.1"/>
    </source>
</evidence>
<dbReference type="Proteomes" id="UP001295444">
    <property type="component" value="Chromosome 02"/>
</dbReference>
<dbReference type="AlphaFoldDB" id="A0AAD1RC48"/>
<organism evidence="2 3">
    <name type="scientific">Pelobates cultripes</name>
    <name type="common">Western spadefoot toad</name>
    <dbReference type="NCBI Taxonomy" id="61616"/>
    <lineage>
        <taxon>Eukaryota</taxon>
        <taxon>Metazoa</taxon>
        <taxon>Chordata</taxon>
        <taxon>Craniata</taxon>
        <taxon>Vertebrata</taxon>
        <taxon>Euteleostomi</taxon>
        <taxon>Amphibia</taxon>
        <taxon>Batrachia</taxon>
        <taxon>Anura</taxon>
        <taxon>Pelobatoidea</taxon>
        <taxon>Pelobatidae</taxon>
        <taxon>Pelobates</taxon>
    </lineage>
</organism>
<evidence type="ECO:0000259" key="1">
    <source>
        <dbReference type="Pfam" id="PF14291"/>
    </source>
</evidence>
<sequence>MPVVSVEVGVSPPAEEQVIEEELVSECREQAQMNDPDVFKELPELECITPEDMSEISFSLPPACSIAEKHYFVEKHPYQPTRSECADLPFQEADFYYRKKSNGDRIKHSWLSCKIKDRKLEAFFCSICIAFSNSSSSFTRGCSNFQHCYQAYDVPLKNHLDKCVQDSEKRKQRLKDRKTSGKHSTGRGSLVTFLPNNTIKKVFAAIVRSMKNLIVSEIGEKRFSIQVDSTQDVGIVDQATVVARYVQDEAIKERLVAILPVKDATGKGFHELLMSCFDVLGLDFQKIASESFDGAANMRSAYVGLRAQIAKVVPDGVYIWCYSHILNLCVSDCCHVLEAKYFFKSLGNFYWRLPQKNEYLERPSG</sequence>
<feature type="domain" description="DUF4371" evidence="1">
    <location>
        <begin position="202"/>
        <end position="303"/>
    </location>
</feature>
<gene>
    <name evidence="2" type="ORF">PECUL_23A000991</name>
</gene>